<dbReference type="SUPFAM" id="SSF53448">
    <property type="entry name" value="Nucleotide-diphospho-sugar transferases"/>
    <property type="match status" value="1"/>
</dbReference>
<accession>A0A1C6JE79</accession>
<name>A0A1C6JE79_9FIRM</name>
<protein>
    <submittedName>
        <fullName evidence="2">Chondroitin polymerase</fullName>
    </submittedName>
</protein>
<dbReference type="PANTHER" id="PTHR43685:SF2">
    <property type="entry name" value="GLYCOSYLTRANSFERASE 2-LIKE DOMAIN-CONTAINING PROTEIN"/>
    <property type="match status" value="1"/>
</dbReference>
<dbReference type="InterPro" id="IPR029044">
    <property type="entry name" value="Nucleotide-diphossugar_trans"/>
</dbReference>
<evidence type="ECO:0000259" key="1">
    <source>
        <dbReference type="Pfam" id="PF00535"/>
    </source>
</evidence>
<organism evidence="2">
    <name type="scientific">uncultured Anaerotruncus sp</name>
    <dbReference type="NCBI Taxonomy" id="905011"/>
    <lineage>
        <taxon>Bacteria</taxon>
        <taxon>Bacillati</taxon>
        <taxon>Bacillota</taxon>
        <taxon>Clostridia</taxon>
        <taxon>Eubacteriales</taxon>
        <taxon>Oscillospiraceae</taxon>
        <taxon>Anaerotruncus</taxon>
        <taxon>environmental samples</taxon>
    </lineage>
</organism>
<dbReference type="InterPro" id="IPR001173">
    <property type="entry name" value="Glyco_trans_2-like"/>
</dbReference>
<reference evidence="2" key="1">
    <citation type="submission" date="2015-09" db="EMBL/GenBank/DDBJ databases">
        <authorList>
            <consortium name="Pathogen Informatics"/>
        </authorList>
    </citation>
    <scope>NUCLEOTIDE SEQUENCE</scope>
    <source>
        <strain evidence="2">2789STDY5834896</strain>
    </source>
</reference>
<dbReference type="AlphaFoldDB" id="A0A1C6JE79"/>
<dbReference type="Pfam" id="PF00535">
    <property type="entry name" value="Glycos_transf_2"/>
    <property type="match status" value="1"/>
</dbReference>
<evidence type="ECO:0000313" key="2">
    <source>
        <dbReference type="EMBL" id="SCJ79995.1"/>
    </source>
</evidence>
<dbReference type="CDD" id="cd00761">
    <property type="entry name" value="Glyco_tranf_GTA_type"/>
    <property type="match status" value="1"/>
</dbReference>
<proteinExistence type="predicted"/>
<feature type="domain" description="Glycosyltransferase 2-like" evidence="1">
    <location>
        <begin position="5"/>
        <end position="165"/>
    </location>
</feature>
<dbReference type="InterPro" id="IPR050834">
    <property type="entry name" value="Glycosyltransf_2"/>
</dbReference>
<dbReference type="PANTHER" id="PTHR43685">
    <property type="entry name" value="GLYCOSYLTRANSFERASE"/>
    <property type="match status" value="1"/>
</dbReference>
<sequence>MPFVSVVVPVYNIEKYLPTCIDSVVNQSYKNFELLLINDGSTDNSRAICYQYASDHAFIRVINQENSGLSAARNTGIRNATGDYIYFIDGDDLINPKALESFVEISERVPNVDYIIGRMSFFVDGTTEYIPDKWLVDPETVSGKDGQDAFASIIEVNHYFMAGIRGMYRREYLIKNRLFFDEELRYSEDIDFSYRLYRTASSVESNPLPYYYYREGRPGSLMNTLSLVKVFLTLGILTNWYQIVVDDQLSLKPRFHRALCKNLQDRFIVYYSQYPAMIERSDIPNFFEKISEYKYILRNATSVKQRLIYHSIQTIGPRLTHKVLSLYLKVKGG</sequence>
<dbReference type="EMBL" id="FMHG01000001">
    <property type="protein sequence ID" value="SCJ79995.1"/>
    <property type="molecule type" value="Genomic_DNA"/>
</dbReference>
<dbReference type="Gene3D" id="3.90.550.10">
    <property type="entry name" value="Spore Coat Polysaccharide Biosynthesis Protein SpsA, Chain A"/>
    <property type="match status" value="1"/>
</dbReference>
<gene>
    <name evidence="2" type="primary">kfoC_1</name>
    <name evidence="2" type="ORF">SAMEA3545359_02104</name>
</gene>